<dbReference type="OrthoDB" id="8116810at2"/>
<dbReference type="Proteomes" id="UP000006786">
    <property type="component" value="Unassembled WGS sequence"/>
</dbReference>
<dbReference type="eggNOG" id="ENOG5033ACY">
    <property type="taxonomic scope" value="Bacteria"/>
</dbReference>
<evidence type="ECO:0000313" key="3">
    <source>
        <dbReference type="Proteomes" id="UP000006786"/>
    </source>
</evidence>
<dbReference type="STRING" id="391937.NA2_17966"/>
<dbReference type="Pfam" id="PF22552">
    <property type="entry name" value="TY-Chap3"/>
    <property type="match status" value="1"/>
</dbReference>
<dbReference type="AlphaFoldDB" id="K2LI45"/>
<proteinExistence type="predicted"/>
<evidence type="ECO:0000259" key="1">
    <source>
        <dbReference type="Pfam" id="PF22552"/>
    </source>
</evidence>
<comment type="caution">
    <text evidence="2">The sequence shown here is derived from an EMBL/GenBank/DDBJ whole genome shotgun (WGS) entry which is preliminary data.</text>
</comment>
<reference evidence="2 3" key="1">
    <citation type="journal article" date="2012" name="J. Bacteriol.">
        <title>Genome Sequence of Nitratireductor pacificus Type Strain pht-3B.</title>
        <authorList>
            <person name="Lai Q."/>
            <person name="Li G."/>
            <person name="Shao Z."/>
        </authorList>
    </citation>
    <scope>NUCLEOTIDE SEQUENCE [LARGE SCALE GENOMIC DNA]</scope>
    <source>
        <strain evidence="3">pht-3B</strain>
    </source>
</reference>
<gene>
    <name evidence="2" type="ORF">NA2_17966</name>
</gene>
<name>K2LI45_9HYPH</name>
<dbReference type="PATRIC" id="fig|391937.3.peg.3693"/>
<feature type="domain" description="TY-Chap N-terminal" evidence="1">
    <location>
        <begin position="96"/>
        <end position="210"/>
    </location>
</feature>
<protein>
    <recommendedName>
        <fullName evidence="1">TY-Chap N-terminal domain-containing protein</fullName>
    </recommendedName>
</protein>
<dbReference type="InterPro" id="IPR054344">
    <property type="entry name" value="TY-Chap_N"/>
</dbReference>
<sequence length="234" mass="24044">MDRQTRTASAQTWRRRAGLSGTRLFRCSRRAADAGSATRVARAAPGFRRLAACVALALALLAALSAPSAALADGIDDFLARNTCPVAAGLSAIAQAGRLADGVGKQAVGNRFIVVAPPDGGQRYVQCLFLEDDAGLLCEASSGFHGPRHGGVPLFRVSAGGLTELARLGFDVGATEGNFPRMLALPGDGNFVPAAELILRALHLGYGATVQSALEITAPLAGDASLYTECTPVG</sequence>
<accession>K2LI45</accession>
<organism evidence="2 3">
    <name type="scientific">Nitratireductor pacificus pht-3B</name>
    <dbReference type="NCBI Taxonomy" id="391937"/>
    <lineage>
        <taxon>Bacteria</taxon>
        <taxon>Pseudomonadati</taxon>
        <taxon>Pseudomonadota</taxon>
        <taxon>Alphaproteobacteria</taxon>
        <taxon>Hyphomicrobiales</taxon>
        <taxon>Phyllobacteriaceae</taxon>
        <taxon>Nitratireductor</taxon>
    </lineage>
</organism>
<keyword evidence="3" id="KW-1185">Reference proteome</keyword>
<dbReference type="RefSeq" id="WP_008598553.1">
    <property type="nucleotide sequence ID" value="NZ_AMRM01000024.1"/>
</dbReference>
<evidence type="ECO:0000313" key="2">
    <source>
        <dbReference type="EMBL" id="EKF17424.1"/>
    </source>
</evidence>
<dbReference type="EMBL" id="AMRM01000024">
    <property type="protein sequence ID" value="EKF17424.1"/>
    <property type="molecule type" value="Genomic_DNA"/>
</dbReference>